<feature type="non-terminal residue" evidence="1">
    <location>
        <position position="85"/>
    </location>
</feature>
<sequence length="85" mass="10182">MRRGLSDPDLAIVPKLKVMYKTEQNNHKAPLIEDVKALIFLIRWVPYEDDTQLRPDCEKYRDLWTPNESDYDKFDKFKKHIESQG</sequence>
<comment type="caution">
    <text evidence="1">The sequence shown here is derived from an EMBL/GenBank/DDBJ whole genome shotgun (WGS) entry which is preliminary data.</text>
</comment>
<dbReference type="OrthoDB" id="2872100at2759"/>
<proteinExistence type="predicted"/>
<protein>
    <submittedName>
        <fullName evidence="1">Uncharacterized protein</fullName>
    </submittedName>
</protein>
<organism evidence="1 2">
    <name type="scientific">Asterophora parasitica</name>
    <dbReference type="NCBI Taxonomy" id="117018"/>
    <lineage>
        <taxon>Eukaryota</taxon>
        <taxon>Fungi</taxon>
        <taxon>Dikarya</taxon>
        <taxon>Basidiomycota</taxon>
        <taxon>Agaricomycotina</taxon>
        <taxon>Agaricomycetes</taxon>
        <taxon>Agaricomycetidae</taxon>
        <taxon>Agaricales</taxon>
        <taxon>Tricholomatineae</taxon>
        <taxon>Lyophyllaceae</taxon>
        <taxon>Asterophora</taxon>
    </lineage>
</organism>
<dbReference type="AlphaFoldDB" id="A0A9P7FZ45"/>
<evidence type="ECO:0000313" key="1">
    <source>
        <dbReference type="EMBL" id="KAG5639981.1"/>
    </source>
</evidence>
<accession>A0A9P7FZ45</accession>
<gene>
    <name evidence="1" type="ORF">DXG03_002022</name>
</gene>
<dbReference type="Proteomes" id="UP000775547">
    <property type="component" value="Unassembled WGS sequence"/>
</dbReference>
<reference evidence="1" key="2">
    <citation type="submission" date="2021-10" db="EMBL/GenBank/DDBJ databases">
        <title>Phylogenomics reveals ancestral predisposition of the termite-cultivated fungus Termitomyces towards a domesticated lifestyle.</title>
        <authorList>
            <person name="Auxier B."/>
            <person name="Grum-Grzhimaylo A."/>
            <person name="Cardenas M.E."/>
            <person name="Lodge J.D."/>
            <person name="Laessoe T."/>
            <person name="Pedersen O."/>
            <person name="Smith M.E."/>
            <person name="Kuyper T.W."/>
            <person name="Franco-Molano E.A."/>
            <person name="Baroni T.J."/>
            <person name="Aanen D.K."/>
        </authorList>
    </citation>
    <scope>NUCLEOTIDE SEQUENCE</scope>
    <source>
        <strain evidence="1">AP01</strain>
        <tissue evidence="1">Mycelium</tissue>
    </source>
</reference>
<evidence type="ECO:0000313" key="2">
    <source>
        <dbReference type="Proteomes" id="UP000775547"/>
    </source>
</evidence>
<dbReference type="EMBL" id="JABCKV010001503">
    <property type="protein sequence ID" value="KAG5639981.1"/>
    <property type="molecule type" value="Genomic_DNA"/>
</dbReference>
<keyword evidence="2" id="KW-1185">Reference proteome</keyword>
<reference evidence="1" key="1">
    <citation type="submission" date="2020-07" db="EMBL/GenBank/DDBJ databases">
        <authorList>
            <person name="Nieuwenhuis M."/>
            <person name="Van De Peppel L.J.J."/>
        </authorList>
    </citation>
    <scope>NUCLEOTIDE SEQUENCE</scope>
    <source>
        <strain evidence="1">AP01</strain>
        <tissue evidence="1">Mycelium</tissue>
    </source>
</reference>
<name>A0A9P7FZ45_9AGAR</name>